<evidence type="ECO:0008006" key="4">
    <source>
        <dbReference type="Google" id="ProtNLM"/>
    </source>
</evidence>
<dbReference type="Proteomes" id="UP000737018">
    <property type="component" value="Unassembled WGS sequence"/>
</dbReference>
<sequence length="120" mass="13495">MSLTFFHSIFHQVISRWPLLLWVTMWTVLLISIVAVASFAPAITFVNAISPSSSLFSKSCNVEGFLRIPLDYPKEVMCFPANMVRTSKFDVFLPTVFAALVVVVSAFVVRFLGLWESETD</sequence>
<feature type="transmembrane region" description="Helical" evidence="1">
    <location>
        <begin position="91"/>
        <end position="115"/>
    </location>
</feature>
<evidence type="ECO:0000256" key="1">
    <source>
        <dbReference type="SAM" id="Phobius"/>
    </source>
</evidence>
<feature type="transmembrane region" description="Helical" evidence="1">
    <location>
        <begin position="20"/>
        <end position="49"/>
    </location>
</feature>
<keyword evidence="1" id="KW-1133">Transmembrane helix</keyword>
<dbReference type="EMBL" id="JRKL02004399">
    <property type="protein sequence ID" value="KAF3952684.1"/>
    <property type="molecule type" value="Genomic_DNA"/>
</dbReference>
<protein>
    <recommendedName>
        <fullName evidence="4">Transmembrane protein</fullName>
    </recommendedName>
</protein>
<name>A0A8J4QTL1_9ROSI</name>
<dbReference type="AlphaFoldDB" id="A0A8J4QTL1"/>
<keyword evidence="1" id="KW-0472">Membrane</keyword>
<comment type="caution">
    <text evidence="2">The sequence shown here is derived from an EMBL/GenBank/DDBJ whole genome shotgun (WGS) entry which is preliminary data.</text>
</comment>
<reference evidence="2" key="1">
    <citation type="submission" date="2020-03" db="EMBL/GenBank/DDBJ databases">
        <title>Castanea mollissima Vanexum genome sequencing.</title>
        <authorList>
            <person name="Staton M."/>
        </authorList>
    </citation>
    <scope>NUCLEOTIDE SEQUENCE</scope>
    <source>
        <tissue evidence="2">Leaf</tissue>
    </source>
</reference>
<evidence type="ECO:0000313" key="3">
    <source>
        <dbReference type="Proteomes" id="UP000737018"/>
    </source>
</evidence>
<organism evidence="2 3">
    <name type="scientific">Castanea mollissima</name>
    <name type="common">Chinese chestnut</name>
    <dbReference type="NCBI Taxonomy" id="60419"/>
    <lineage>
        <taxon>Eukaryota</taxon>
        <taxon>Viridiplantae</taxon>
        <taxon>Streptophyta</taxon>
        <taxon>Embryophyta</taxon>
        <taxon>Tracheophyta</taxon>
        <taxon>Spermatophyta</taxon>
        <taxon>Magnoliopsida</taxon>
        <taxon>eudicotyledons</taxon>
        <taxon>Gunneridae</taxon>
        <taxon>Pentapetalae</taxon>
        <taxon>rosids</taxon>
        <taxon>fabids</taxon>
        <taxon>Fagales</taxon>
        <taxon>Fagaceae</taxon>
        <taxon>Castanea</taxon>
    </lineage>
</organism>
<keyword evidence="3" id="KW-1185">Reference proteome</keyword>
<proteinExistence type="predicted"/>
<keyword evidence="1" id="KW-0812">Transmembrane</keyword>
<dbReference type="PANTHER" id="PTHR34658">
    <property type="entry name" value="OS01G0151800 PROTEIN"/>
    <property type="match status" value="1"/>
</dbReference>
<accession>A0A8J4QTL1</accession>
<dbReference type="OrthoDB" id="1921102at2759"/>
<evidence type="ECO:0000313" key="2">
    <source>
        <dbReference type="EMBL" id="KAF3952684.1"/>
    </source>
</evidence>
<dbReference type="PANTHER" id="PTHR34658:SF5">
    <property type="entry name" value="PROTEIN, PUTATIVE-RELATED"/>
    <property type="match status" value="1"/>
</dbReference>
<gene>
    <name evidence="2" type="ORF">CMV_021789</name>
</gene>